<keyword evidence="2" id="KW-0732">Signal</keyword>
<organism evidence="3 4">
    <name type="scientific">Fusarium albosuccineum</name>
    <dbReference type="NCBI Taxonomy" id="1237068"/>
    <lineage>
        <taxon>Eukaryota</taxon>
        <taxon>Fungi</taxon>
        <taxon>Dikarya</taxon>
        <taxon>Ascomycota</taxon>
        <taxon>Pezizomycotina</taxon>
        <taxon>Sordariomycetes</taxon>
        <taxon>Hypocreomycetidae</taxon>
        <taxon>Hypocreales</taxon>
        <taxon>Nectriaceae</taxon>
        <taxon>Fusarium</taxon>
        <taxon>Fusarium decemcellulare species complex</taxon>
    </lineage>
</organism>
<evidence type="ECO:0000256" key="2">
    <source>
        <dbReference type="SAM" id="SignalP"/>
    </source>
</evidence>
<name>A0A8H4LEW5_9HYPO</name>
<feature type="compositionally biased region" description="Basic and acidic residues" evidence="1">
    <location>
        <begin position="407"/>
        <end position="424"/>
    </location>
</feature>
<sequence>MVRFAPLAALALSPLVRARFDWLQARGAVEECPPCPANGDLQTCPDTVTVTEPSGPQKTITVLNPEDSYHTVTVKEPGLSGKTVTVTEYNDAPQTKFVYISQGETFYPPKETITVTYPGKTVTVTKTESEEHIVTKVKVYPGGGLGNSNDNGYQPGLKTITITGGYIAPSAGYPDYDGGVVTKVIGGGGEKENYGADVQTVKVVHDGEIKVLTITNSDDNKVIKTITQEGGEEKIVTITGSGSNKAVKTITHGGGEEKIITVTGNSQITKTVTLEDGKEEVVTVTRNDNKVVKTLTAEGSNDYIVTKTIQEDGKHYTVIIKPEPTITTITKDNGDCITTVVEVPCTYTLTAPAQYATATVTGDAGNYQTITRTATYGVEPEVEIIVYDPETGNSTCKRKEDGLPCHPDYDNDGTHSGDDDDKPHYGGNDKGQDGDDNSRETYIDAPNYTKIRTDGEGQIYTDFLSPDETDCDSVATSTSIATVFNTVVVTVGADSSEGASAPTTLAVKHPRDARGSRSPLFVRW</sequence>
<evidence type="ECO:0000313" key="3">
    <source>
        <dbReference type="EMBL" id="KAF4468157.1"/>
    </source>
</evidence>
<dbReference type="OrthoDB" id="5085439at2759"/>
<evidence type="ECO:0000256" key="1">
    <source>
        <dbReference type="SAM" id="MobiDB-lite"/>
    </source>
</evidence>
<proteinExistence type="predicted"/>
<feature type="signal peptide" evidence="2">
    <location>
        <begin position="1"/>
        <end position="18"/>
    </location>
</feature>
<protein>
    <submittedName>
        <fullName evidence="3">Uncharacterized protein</fullName>
    </submittedName>
</protein>
<comment type="caution">
    <text evidence="3">The sequence shown here is derived from an EMBL/GenBank/DDBJ whole genome shotgun (WGS) entry which is preliminary data.</text>
</comment>
<keyword evidence="4" id="KW-1185">Reference proteome</keyword>
<dbReference type="AlphaFoldDB" id="A0A8H4LEW5"/>
<evidence type="ECO:0000313" key="4">
    <source>
        <dbReference type="Proteomes" id="UP000554235"/>
    </source>
</evidence>
<accession>A0A8H4LEW5</accession>
<feature type="region of interest" description="Disordered" evidence="1">
    <location>
        <begin position="407"/>
        <end position="442"/>
    </location>
</feature>
<dbReference type="EMBL" id="JAADYS010000649">
    <property type="protein sequence ID" value="KAF4468157.1"/>
    <property type="molecule type" value="Genomic_DNA"/>
</dbReference>
<dbReference type="Proteomes" id="UP000554235">
    <property type="component" value="Unassembled WGS sequence"/>
</dbReference>
<feature type="chain" id="PRO_5034694862" evidence="2">
    <location>
        <begin position="19"/>
        <end position="524"/>
    </location>
</feature>
<reference evidence="3 4" key="1">
    <citation type="submission" date="2020-01" db="EMBL/GenBank/DDBJ databases">
        <title>Identification and distribution of gene clusters putatively required for synthesis of sphingolipid metabolism inhibitors in phylogenetically diverse species of the filamentous fungus Fusarium.</title>
        <authorList>
            <person name="Kim H.-S."/>
            <person name="Busman M."/>
            <person name="Brown D.W."/>
            <person name="Divon H."/>
            <person name="Uhlig S."/>
            <person name="Proctor R.H."/>
        </authorList>
    </citation>
    <scope>NUCLEOTIDE SEQUENCE [LARGE SCALE GENOMIC DNA]</scope>
    <source>
        <strain evidence="3 4">NRRL 20459</strain>
    </source>
</reference>
<feature type="compositionally biased region" description="Basic and acidic residues" evidence="1">
    <location>
        <begin position="430"/>
        <end position="442"/>
    </location>
</feature>
<gene>
    <name evidence="3" type="ORF">FALBO_4975</name>
</gene>